<evidence type="ECO:0000256" key="3">
    <source>
        <dbReference type="ARBA" id="ARBA00023027"/>
    </source>
</evidence>
<keyword evidence="3" id="KW-0520">NAD</keyword>
<dbReference type="InParanoid" id="A0A059CF99"/>
<evidence type="ECO:0000313" key="6">
    <source>
        <dbReference type="EMBL" id="KCW76605.1"/>
    </source>
</evidence>
<evidence type="ECO:0000256" key="1">
    <source>
        <dbReference type="ARBA" id="ARBA00011982"/>
    </source>
</evidence>
<dbReference type="EC" id="3.2.2.6" evidence="1"/>
<dbReference type="GO" id="GO:0005634">
    <property type="term" value="C:nucleus"/>
    <property type="evidence" value="ECO:0000318"/>
    <property type="project" value="GO_Central"/>
</dbReference>
<dbReference type="PANTHER" id="PTHR32009">
    <property type="entry name" value="TMV RESISTANCE PROTEIN N-LIKE"/>
    <property type="match status" value="1"/>
</dbReference>
<dbReference type="Pfam" id="PF01582">
    <property type="entry name" value="TIR"/>
    <property type="match status" value="1"/>
</dbReference>
<protein>
    <recommendedName>
        <fullName evidence="1">ADP-ribosyl cyclase/cyclic ADP-ribose hydrolase</fullName>
        <ecNumber evidence="1">3.2.2.6</ecNumber>
    </recommendedName>
</protein>
<dbReference type="AlphaFoldDB" id="A0A059CF99"/>
<dbReference type="GO" id="GO:0061809">
    <property type="term" value="F:NAD+ nucleosidase activity, cyclic ADP-ribose generating"/>
    <property type="evidence" value="ECO:0007669"/>
    <property type="project" value="UniProtKB-EC"/>
</dbReference>
<dbReference type="GO" id="GO:0007165">
    <property type="term" value="P:signal transduction"/>
    <property type="evidence" value="ECO:0000318"/>
    <property type="project" value="GO_Central"/>
</dbReference>
<name>A0A059CF99_EUCGR</name>
<comment type="catalytic activity">
    <reaction evidence="4">
        <text>NAD(+) + H2O = ADP-D-ribose + nicotinamide + H(+)</text>
        <dbReference type="Rhea" id="RHEA:16301"/>
        <dbReference type="ChEBI" id="CHEBI:15377"/>
        <dbReference type="ChEBI" id="CHEBI:15378"/>
        <dbReference type="ChEBI" id="CHEBI:17154"/>
        <dbReference type="ChEBI" id="CHEBI:57540"/>
        <dbReference type="ChEBI" id="CHEBI:57967"/>
        <dbReference type="EC" id="3.2.2.6"/>
    </reaction>
    <physiologicalReaction direction="left-to-right" evidence="4">
        <dbReference type="Rhea" id="RHEA:16302"/>
    </physiologicalReaction>
</comment>
<dbReference type="PANTHER" id="PTHR32009:SF39">
    <property type="entry name" value="TIR DOMAIN-CONTAINING PROTEIN"/>
    <property type="match status" value="1"/>
</dbReference>
<dbReference type="InterPro" id="IPR000157">
    <property type="entry name" value="TIR_dom"/>
</dbReference>
<evidence type="ECO:0000256" key="2">
    <source>
        <dbReference type="ARBA" id="ARBA00022801"/>
    </source>
</evidence>
<feature type="domain" description="TIR" evidence="5">
    <location>
        <begin position="28"/>
        <end position="172"/>
    </location>
</feature>
<dbReference type="SMART" id="SM00255">
    <property type="entry name" value="TIR"/>
    <property type="match status" value="1"/>
</dbReference>
<dbReference type="Gene3D" id="3.40.50.10140">
    <property type="entry name" value="Toll/interleukin-1 receptor homology (TIR) domain"/>
    <property type="match status" value="1"/>
</dbReference>
<dbReference type="Gramene" id="KCW76605">
    <property type="protein sequence ID" value="KCW76605"/>
    <property type="gene ID" value="EUGRSUZ_D00988"/>
</dbReference>
<reference evidence="6" key="1">
    <citation type="submission" date="2013-07" db="EMBL/GenBank/DDBJ databases">
        <title>The genome of Eucalyptus grandis.</title>
        <authorList>
            <person name="Schmutz J."/>
            <person name="Hayes R."/>
            <person name="Myburg A."/>
            <person name="Tuskan G."/>
            <person name="Grattapaglia D."/>
            <person name="Rokhsar D.S."/>
        </authorList>
    </citation>
    <scope>NUCLEOTIDE SEQUENCE</scope>
    <source>
        <tissue evidence="6">Leaf extractions</tissue>
    </source>
</reference>
<dbReference type="SUPFAM" id="SSF52200">
    <property type="entry name" value="Toll/Interleukin receptor TIR domain"/>
    <property type="match status" value="1"/>
</dbReference>
<dbReference type="PROSITE" id="PS50104">
    <property type="entry name" value="TIR"/>
    <property type="match status" value="1"/>
</dbReference>
<dbReference type="InterPro" id="IPR035897">
    <property type="entry name" value="Toll_tir_struct_dom_sf"/>
</dbReference>
<keyword evidence="2" id="KW-0378">Hydrolase</keyword>
<proteinExistence type="predicted"/>
<accession>A0A059CF99</accession>
<evidence type="ECO:0000259" key="5">
    <source>
        <dbReference type="PROSITE" id="PS50104"/>
    </source>
</evidence>
<evidence type="ECO:0000256" key="4">
    <source>
        <dbReference type="ARBA" id="ARBA00047304"/>
    </source>
</evidence>
<gene>
    <name evidence="6" type="ORF">EUGRSUZ_D00988</name>
</gene>
<dbReference type="EMBL" id="KK198756">
    <property type="protein sequence ID" value="KCW76605.1"/>
    <property type="molecule type" value="Genomic_DNA"/>
</dbReference>
<sequence length="195" mass="22811">MVVEKVSSILSPPWIEQIPMFRKKRKKSKCEVFPLSSPATKKTFASHLPYHLERENISVFRDDDQYLIGKDVDREVRNAMDHCKIFIPIISEDFASSHDCLDKLVQMFKCVEENGQKILPVFYEVDLSRKKELRDHFWTDMLRHDVPGETRQRWLESFDRVFSIAGFVSENFGNGGELADVVRQHVIRLIADLKL</sequence>
<organism evidence="6">
    <name type="scientific">Eucalyptus grandis</name>
    <name type="common">Flooded gum</name>
    <dbReference type="NCBI Taxonomy" id="71139"/>
    <lineage>
        <taxon>Eukaryota</taxon>
        <taxon>Viridiplantae</taxon>
        <taxon>Streptophyta</taxon>
        <taxon>Embryophyta</taxon>
        <taxon>Tracheophyta</taxon>
        <taxon>Spermatophyta</taxon>
        <taxon>Magnoliopsida</taxon>
        <taxon>eudicotyledons</taxon>
        <taxon>Gunneridae</taxon>
        <taxon>Pentapetalae</taxon>
        <taxon>rosids</taxon>
        <taxon>malvids</taxon>
        <taxon>Myrtales</taxon>
        <taxon>Myrtaceae</taxon>
        <taxon>Myrtoideae</taxon>
        <taxon>Eucalypteae</taxon>
        <taxon>Eucalyptus</taxon>
    </lineage>
</organism>